<keyword evidence="4" id="KW-0862">Zinc</keyword>
<dbReference type="OrthoDB" id="9801445at2"/>
<sequence>MKVSEMNWQQLEHYLSADDRAIVPLGSTEQHAFLSLSVDSILAEKVAVDAAELCNVPVFPVMPFGMTPTFCDYPGTISLSMQTYVGLLYDILNSLKRQGFRRILLVNGHGGNSPAQNIISEWMVNNREVSVQLYNWWNAPLTWEKVLATDAVASHASWMENFAWTRLDNVTQPDVRKPMISLAELRKMNPAQARQYLGDGNYGGSYQRPDDDMQAIWDTAVNELRDTIESL</sequence>
<comment type="similarity">
    <text evidence="5">Belongs to the creatininase superfamily.</text>
</comment>
<reference evidence="6 7" key="1">
    <citation type="submission" date="2016-01" db="EMBL/GenBank/DDBJ databases">
        <authorList>
            <person name="Oliw E.H."/>
        </authorList>
    </citation>
    <scope>NUCLEOTIDE SEQUENCE [LARGE SCALE GENOMIC DNA]</scope>
    <source>
        <strain evidence="6">LMG 27134</strain>
    </source>
</reference>
<evidence type="ECO:0000256" key="3">
    <source>
        <dbReference type="ARBA" id="ARBA00022801"/>
    </source>
</evidence>
<keyword evidence="3" id="KW-0378">Hydrolase</keyword>
<evidence type="ECO:0000256" key="2">
    <source>
        <dbReference type="ARBA" id="ARBA00022723"/>
    </source>
</evidence>
<proteinExistence type="inferred from homology"/>
<dbReference type="GO" id="GO:0016811">
    <property type="term" value="F:hydrolase activity, acting on carbon-nitrogen (but not peptide) bonds, in linear amides"/>
    <property type="evidence" value="ECO:0007669"/>
    <property type="project" value="TreeGrafter"/>
</dbReference>
<dbReference type="GO" id="GO:0009231">
    <property type="term" value="P:riboflavin biosynthetic process"/>
    <property type="evidence" value="ECO:0007669"/>
    <property type="project" value="TreeGrafter"/>
</dbReference>
<dbReference type="SUPFAM" id="SSF102215">
    <property type="entry name" value="Creatininase"/>
    <property type="match status" value="1"/>
</dbReference>
<accession>A0A158IPS3</accession>
<gene>
    <name evidence="6" type="ORF">AWB69_06430</name>
</gene>
<organism evidence="6 7">
    <name type="scientific">Caballeronia udeis</name>
    <dbReference type="NCBI Taxonomy" id="1232866"/>
    <lineage>
        <taxon>Bacteria</taxon>
        <taxon>Pseudomonadati</taxon>
        <taxon>Pseudomonadota</taxon>
        <taxon>Betaproteobacteria</taxon>
        <taxon>Burkholderiales</taxon>
        <taxon>Burkholderiaceae</taxon>
        <taxon>Caballeronia</taxon>
    </lineage>
</organism>
<protein>
    <submittedName>
        <fullName evidence="6">Creatininase</fullName>
    </submittedName>
</protein>
<keyword evidence="2" id="KW-0479">Metal-binding</keyword>
<evidence type="ECO:0000256" key="5">
    <source>
        <dbReference type="ARBA" id="ARBA00024029"/>
    </source>
</evidence>
<evidence type="ECO:0000313" key="6">
    <source>
        <dbReference type="EMBL" id="SAL58323.1"/>
    </source>
</evidence>
<dbReference type="RefSeq" id="WP_062090704.1">
    <property type="nucleotide sequence ID" value="NZ_FCOK02000058.1"/>
</dbReference>
<dbReference type="Pfam" id="PF02633">
    <property type="entry name" value="Creatininase"/>
    <property type="match status" value="1"/>
</dbReference>
<evidence type="ECO:0000256" key="1">
    <source>
        <dbReference type="ARBA" id="ARBA00001947"/>
    </source>
</evidence>
<dbReference type="InterPro" id="IPR003785">
    <property type="entry name" value="Creatininase/forma_Hydrolase"/>
</dbReference>
<dbReference type="InterPro" id="IPR024087">
    <property type="entry name" value="Creatininase-like_sf"/>
</dbReference>
<dbReference type="AlphaFoldDB" id="A0A158IPS3"/>
<dbReference type="EMBL" id="FCOK02000058">
    <property type="protein sequence ID" value="SAL58323.1"/>
    <property type="molecule type" value="Genomic_DNA"/>
</dbReference>
<dbReference type="Gene3D" id="3.40.50.10310">
    <property type="entry name" value="Creatininase"/>
    <property type="match status" value="1"/>
</dbReference>
<comment type="cofactor">
    <cofactor evidence="1">
        <name>Zn(2+)</name>
        <dbReference type="ChEBI" id="CHEBI:29105"/>
    </cofactor>
</comment>
<name>A0A158IPS3_9BURK</name>
<dbReference type="Proteomes" id="UP000054683">
    <property type="component" value="Unassembled WGS sequence"/>
</dbReference>
<dbReference type="PANTHER" id="PTHR35005">
    <property type="entry name" value="3-DEHYDRO-SCYLLO-INOSOSE HYDROLASE"/>
    <property type="match status" value="1"/>
</dbReference>
<dbReference type="PANTHER" id="PTHR35005:SF1">
    <property type="entry name" value="2-AMINO-5-FORMYLAMINO-6-RIBOSYLAMINOPYRIMIDIN-4(3H)-ONE 5'-MONOPHOSPHATE DEFORMYLASE"/>
    <property type="match status" value="1"/>
</dbReference>
<evidence type="ECO:0000313" key="7">
    <source>
        <dbReference type="Proteomes" id="UP000054683"/>
    </source>
</evidence>
<dbReference type="GO" id="GO:0046872">
    <property type="term" value="F:metal ion binding"/>
    <property type="evidence" value="ECO:0007669"/>
    <property type="project" value="UniProtKB-KW"/>
</dbReference>
<evidence type="ECO:0000256" key="4">
    <source>
        <dbReference type="ARBA" id="ARBA00022833"/>
    </source>
</evidence>